<dbReference type="Gene3D" id="3.90.105.10">
    <property type="entry name" value="Molybdopterin biosynthesis moea protein, domain 2"/>
    <property type="match status" value="1"/>
</dbReference>
<dbReference type="InterPro" id="IPR036688">
    <property type="entry name" value="MoeA_C_domain_IV_sf"/>
</dbReference>
<comment type="function">
    <text evidence="1 4">Catalyzes the insertion of molybdate into adenylated molybdopterin with the concomitant release of AMP.</text>
</comment>
<evidence type="ECO:0000259" key="5">
    <source>
        <dbReference type="SMART" id="SM00852"/>
    </source>
</evidence>
<keyword evidence="4" id="KW-0501">Molybdenum cofactor biosynthesis</keyword>
<dbReference type="SUPFAM" id="SSF63882">
    <property type="entry name" value="MoeA N-terminal region -like"/>
    <property type="match status" value="1"/>
</dbReference>
<dbReference type="EMBL" id="JAAYEE010000030">
    <property type="protein sequence ID" value="NLW34200.1"/>
    <property type="molecule type" value="Genomic_DNA"/>
</dbReference>
<dbReference type="Proteomes" id="UP000777265">
    <property type="component" value="Unassembled WGS sequence"/>
</dbReference>
<organism evidence="6 7">
    <name type="scientific">Syntrophorhabdus aromaticivorans</name>
    <dbReference type="NCBI Taxonomy" id="328301"/>
    <lineage>
        <taxon>Bacteria</taxon>
        <taxon>Pseudomonadati</taxon>
        <taxon>Thermodesulfobacteriota</taxon>
        <taxon>Syntrophorhabdia</taxon>
        <taxon>Syntrophorhabdales</taxon>
        <taxon>Syntrophorhabdaceae</taxon>
        <taxon>Syntrophorhabdus</taxon>
    </lineage>
</organism>
<feature type="domain" description="MoaB/Mog" evidence="5">
    <location>
        <begin position="189"/>
        <end position="334"/>
    </location>
</feature>
<proteinExistence type="inferred from homology"/>
<evidence type="ECO:0000313" key="6">
    <source>
        <dbReference type="EMBL" id="NLW34200.1"/>
    </source>
</evidence>
<evidence type="ECO:0000313" key="7">
    <source>
        <dbReference type="Proteomes" id="UP000777265"/>
    </source>
</evidence>
<dbReference type="GO" id="GO:0005829">
    <property type="term" value="C:cytosol"/>
    <property type="evidence" value="ECO:0007669"/>
    <property type="project" value="TreeGrafter"/>
</dbReference>
<dbReference type="SUPFAM" id="SSF53218">
    <property type="entry name" value="Molybdenum cofactor biosynthesis proteins"/>
    <property type="match status" value="1"/>
</dbReference>
<dbReference type="InterPro" id="IPR005110">
    <property type="entry name" value="MoeA_linker/N"/>
</dbReference>
<dbReference type="CDD" id="cd00887">
    <property type="entry name" value="MoeA"/>
    <property type="match status" value="1"/>
</dbReference>
<keyword evidence="4" id="KW-0808">Transferase</keyword>
<dbReference type="Pfam" id="PF03453">
    <property type="entry name" value="MoeA_N"/>
    <property type="match status" value="1"/>
</dbReference>
<reference evidence="6" key="2">
    <citation type="submission" date="2020-01" db="EMBL/GenBank/DDBJ databases">
        <authorList>
            <person name="Campanaro S."/>
        </authorList>
    </citation>
    <scope>NUCLEOTIDE SEQUENCE</scope>
    <source>
        <strain evidence="6">AS06rmzACSIP_7</strain>
    </source>
</reference>
<dbReference type="GO" id="GO:0046872">
    <property type="term" value="F:metal ion binding"/>
    <property type="evidence" value="ECO:0007669"/>
    <property type="project" value="UniProtKB-UniRule"/>
</dbReference>
<name>A0A971M226_9BACT</name>
<gene>
    <name evidence="6" type="ORF">GXY80_01780</name>
</gene>
<comment type="cofactor">
    <cofactor evidence="4">
        <name>Mg(2+)</name>
        <dbReference type="ChEBI" id="CHEBI:18420"/>
    </cofactor>
</comment>
<dbReference type="InterPro" id="IPR001453">
    <property type="entry name" value="MoaB/Mog_dom"/>
</dbReference>
<dbReference type="Gene3D" id="2.40.340.10">
    <property type="entry name" value="MoeA, C-terminal, domain IV"/>
    <property type="match status" value="1"/>
</dbReference>
<dbReference type="PANTHER" id="PTHR10192:SF5">
    <property type="entry name" value="GEPHYRIN"/>
    <property type="match status" value="1"/>
</dbReference>
<evidence type="ECO:0000256" key="3">
    <source>
        <dbReference type="ARBA" id="ARBA00047317"/>
    </source>
</evidence>
<evidence type="ECO:0000256" key="4">
    <source>
        <dbReference type="RuleBase" id="RU365090"/>
    </source>
</evidence>
<dbReference type="Gene3D" id="3.40.980.10">
    <property type="entry name" value="MoaB/Mog-like domain"/>
    <property type="match status" value="1"/>
</dbReference>
<dbReference type="AlphaFoldDB" id="A0A971M226"/>
<keyword evidence="4" id="KW-0500">Molybdenum</keyword>
<dbReference type="SUPFAM" id="SSF63867">
    <property type="entry name" value="MoeA C-terminal domain-like"/>
    <property type="match status" value="1"/>
</dbReference>
<dbReference type="Pfam" id="PF00994">
    <property type="entry name" value="MoCF_biosynth"/>
    <property type="match status" value="1"/>
</dbReference>
<dbReference type="InterPro" id="IPR038987">
    <property type="entry name" value="MoeA-like"/>
</dbReference>
<dbReference type="InterPro" id="IPR036425">
    <property type="entry name" value="MoaB/Mog-like_dom_sf"/>
</dbReference>
<evidence type="ECO:0000256" key="1">
    <source>
        <dbReference type="ARBA" id="ARBA00002901"/>
    </source>
</evidence>
<dbReference type="SMART" id="SM00852">
    <property type="entry name" value="MoCF_biosynth"/>
    <property type="match status" value="1"/>
</dbReference>
<dbReference type="NCBIfam" id="NF045515">
    <property type="entry name" value="Glp_gephyrin"/>
    <property type="match status" value="1"/>
</dbReference>
<dbReference type="Gene3D" id="2.170.190.11">
    <property type="entry name" value="Molybdopterin biosynthesis moea protein, domain 3"/>
    <property type="match status" value="1"/>
</dbReference>
<dbReference type="InterPro" id="IPR036135">
    <property type="entry name" value="MoeA_linker/N_sf"/>
</dbReference>
<dbReference type="EC" id="2.10.1.1" evidence="4"/>
<comment type="pathway">
    <text evidence="4">Cofactor biosynthesis; molybdopterin biosynthesis.</text>
</comment>
<evidence type="ECO:0000256" key="2">
    <source>
        <dbReference type="ARBA" id="ARBA00010763"/>
    </source>
</evidence>
<comment type="caution">
    <text evidence="6">The sequence shown here is derived from an EMBL/GenBank/DDBJ whole genome shotgun (WGS) entry which is preliminary data.</text>
</comment>
<keyword evidence="4" id="KW-0479">Metal-binding</keyword>
<dbReference type="GO" id="GO:0061599">
    <property type="term" value="F:molybdopterin molybdotransferase activity"/>
    <property type="evidence" value="ECO:0007669"/>
    <property type="project" value="UniProtKB-UniRule"/>
</dbReference>
<comment type="similarity">
    <text evidence="2 4">Belongs to the MoeA family.</text>
</comment>
<sequence>MTTYEDAVKKIMENIPVMKKEEKPLLKCMGQVSAEDVYSDLDLPRSRISGPDGYAVRSADIKGASSENPVILRILATARAGRPTRRTVKAGTAIRIMTGSVIPDGADCVIRFEDTDEPVDKNGPNTSNPSQVKIYVAAGPGSNIQPIGSNVRKGTLVVSKGTIIGPTQISALALIGKTKIEVIRRPIAAIIATGDELVNPGNPLGAGKIYNCNTSAIAAFVTYYGGIPKILGVARDNEAKLISKIRRGMTADVIITSGGVSKGDYDLLRLVLGKIGNIVFARIKMGPGASVAFSLIKKSSTGKGTAVIPVFSLAGPPAGCLVNFETLMRPAFLKMRGLTTVAHPSVEATVLDSVPNKMAIPFVKFTNLEKKNGEYRVTLNLAEKLDMLASMAAANSLTIIPESSVVRAGDKIRVLPLDWYRDHSFF</sequence>
<accession>A0A971M226</accession>
<dbReference type="GO" id="GO:0006777">
    <property type="term" value="P:Mo-molybdopterin cofactor biosynthetic process"/>
    <property type="evidence" value="ECO:0007669"/>
    <property type="project" value="UniProtKB-UniRule"/>
</dbReference>
<reference evidence="6" key="1">
    <citation type="journal article" date="2020" name="Biotechnol. Biofuels">
        <title>New insights from the biogas microbiome by comprehensive genome-resolved metagenomics of nearly 1600 species originating from multiple anaerobic digesters.</title>
        <authorList>
            <person name="Campanaro S."/>
            <person name="Treu L."/>
            <person name="Rodriguez-R L.M."/>
            <person name="Kovalovszki A."/>
            <person name="Ziels R.M."/>
            <person name="Maus I."/>
            <person name="Zhu X."/>
            <person name="Kougias P.G."/>
            <person name="Basile A."/>
            <person name="Luo G."/>
            <person name="Schluter A."/>
            <person name="Konstantinidis K.T."/>
            <person name="Angelidaki I."/>
        </authorList>
    </citation>
    <scope>NUCLEOTIDE SEQUENCE</scope>
    <source>
        <strain evidence="6">AS06rmzACSIP_7</strain>
    </source>
</reference>
<keyword evidence="4" id="KW-0460">Magnesium</keyword>
<comment type="catalytic activity">
    <reaction evidence="3">
        <text>adenylyl-molybdopterin + molybdate = Mo-molybdopterin + AMP + H(+)</text>
        <dbReference type="Rhea" id="RHEA:35047"/>
        <dbReference type="ChEBI" id="CHEBI:15378"/>
        <dbReference type="ChEBI" id="CHEBI:36264"/>
        <dbReference type="ChEBI" id="CHEBI:62727"/>
        <dbReference type="ChEBI" id="CHEBI:71302"/>
        <dbReference type="ChEBI" id="CHEBI:456215"/>
        <dbReference type="EC" id="2.10.1.1"/>
    </reaction>
</comment>
<protein>
    <recommendedName>
        <fullName evidence="4">Molybdopterin molybdenumtransferase</fullName>
        <ecNumber evidence="4">2.10.1.1</ecNumber>
    </recommendedName>
</protein>
<dbReference type="PANTHER" id="PTHR10192">
    <property type="entry name" value="MOLYBDOPTERIN BIOSYNTHESIS PROTEIN"/>
    <property type="match status" value="1"/>
</dbReference>